<keyword evidence="9" id="KW-1185">Reference proteome</keyword>
<evidence type="ECO:0000259" key="7">
    <source>
        <dbReference type="PROSITE" id="PS50893"/>
    </source>
</evidence>
<dbReference type="Gene3D" id="3.40.50.300">
    <property type="entry name" value="P-loop containing nucleotide triphosphate hydrolases"/>
    <property type="match status" value="1"/>
</dbReference>
<dbReference type="InterPro" id="IPR003439">
    <property type="entry name" value="ABC_transporter-like_ATP-bd"/>
</dbReference>
<dbReference type="InterPro" id="IPR013563">
    <property type="entry name" value="Oligopep_ABC_C"/>
</dbReference>
<evidence type="ECO:0000256" key="2">
    <source>
        <dbReference type="ARBA" id="ARBA00005417"/>
    </source>
</evidence>
<dbReference type="GO" id="GO:0005886">
    <property type="term" value="C:plasma membrane"/>
    <property type="evidence" value="ECO:0007669"/>
    <property type="project" value="UniProtKB-SubCell"/>
</dbReference>
<feature type="region of interest" description="Disordered" evidence="6">
    <location>
        <begin position="316"/>
        <end position="335"/>
    </location>
</feature>
<dbReference type="Proteomes" id="UP000238563">
    <property type="component" value="Unassembled WGS sequence"/>
</dbReference>
<evidence type="ECO:0000256" key="1">
    <source>
        <dbReference type="ARBA" id="ARBA00004417"/>
    </source>
</evidence>
<dbReference type="PANTHER" id="PTHR43776:SF7">
    <property type="entry name" value="D,D-DIPEPTIDE TRANSPORT ATP-BINDING PROTEIN DDPF-RELATED"/>
    <property type="match status" value="1"/>
</dbReference>
<comment type="caution">
    <text evidence="8">The sequence shown here is derived from an EMBL/GenBank/DDBJ whole genome shotgun (WGS) entry which is preliminary data.</text>
</comment>
<name>A0A2S9JH61_9HYPH</name>
<accession>A0A2S9JH61</accession>
<evidence type="ECO:0000256" key="4">
    <source>
        <dbReference type="ARBA" id="ARBA00022741"/>
    </source>
</evidence>
<dbReference type="FunFam" id="3.40.50.300:FF:000016">
    <property type="entry name" value="Oligopeptide ABC transporter ATP-binding component"/>
    <property type="match status" value="1"/>
</dbReference>
<dbReference type="GO" id="GO:0015833">
    <property type="term" value="P:peptide transport"/>
    <property type="evidence" value="ECO:0007669"/>
    <property type="project" value="InterPro"/>
</dbReference>
<comment type="subcellular location">
    <subcellularLocation>
        <location evidence="1">Cell inner membrane</location>
        <topology evidence="1">Peripheral membrane protein</topology>
    </subcellularLocation>
</comment>
<dbReference type="Pfam" id="PF08352">
    <property type="entry name" value="oligo_HPY"/>
    <property type="match status" value="1"/>
</dbReference>
<dbReference type="PROSITE" id="PS50893">
    <property type="entry name" value="ABC_TRANSPORTER_2"/>
    <property type="match status" value="1"/>
</dbReference>
<dbReference type="AlphaFoldDB" id="A0A2S9JH61"/>
<dbReference type="EMBL" id="PVBT01000004">
    <property type="protein sequence ID" value="PRD52294.1"/>
    <property type="molecule type" value="Genomic_DNA"/>
</dbReference>
<evidence type="ECO:0000313" key="9">
    <source>
        <dbReference type="Proteomes" id="UP000238563"/>
    </source>
</evidence>
<evidence type="ECO:0000256" key="5">
    <source>
        <dbReference type="ARBA" id="ARBA00022840"/>
    </source>
</evidence>
<dbReference type="GO" id="GO:0055085">
    <property type="term" value="P:transmembrane transport"/>
    <property type="evidence" value="ECO:0007669"/>
    <property type="project" value="UniProtKB-ARBA"/>
</dbReference>
<dbReference type="CDD" id="cd03257">
    <property type="entry name" value="ABC_NikE_OppD_transporters"/>
    <property type="match status" value="1"/>
</dbReference>
<dbReference type="PANTHER" id="PTHR43776">
    <property type="entry name" value="TRANSPORT ATP-BINDING PROTEIN"/>
    <property type="match status" value="1"/>
</dbReference>
<dbReference type="Pfam" id="PF00005">
    <property type="entry name" value="ABC_tran"/>
    <property type="match status" value="1"/>
</dbReference>
<sequence length="335" mass="36930">MSDLLSVDHLSRRFTNAGLFQKRQVFHAVSDVSFTLARGQILGVVGESGCGKSTLARLILRLIQPSEGSVWFDGIDMASLSRADLRRLRQRMQLVFQDPYSAIDPRYRVRDALLEPFKVQGVKLKSADATVASLLEMVGLNPALTHSYPHQLSGGQKQRIGIARALALNPSLVVLDEPTASLDVSVQAQIIALLNRLRESLGLTYLFISHDLGLVRYFCDKILVMYLGRIVEIMPSDALPAHPYTRALLDSTFEPDPRQRRTIARLSGEIPSGYNPPPGCAFAARCPRVSGLCRTTLPPLQPLTDRHQAACHHPLAGEARPETVQQIDTRLSAVP</sequence>
<protein>
    <submittedName>
        <fullName evidence="8">Peptide ABC transporter ATP-binding protein</fullName>
    </submittedName>
</protein>
<evidence type="ECO:0000256" key="3">
    <source>
        <dbReference type="ARBA" id="ARBA00022448"/>
    </source>
</evidence>
<dbReference type="PROSITE" id="PS00211">
    <property type="entry name" value="ABC_TRANSPORTER_1"/>
    <property type="match status" value="1"/>
</dbReference>
<dbReference type="OrthoDB" id="9802264at2"/>
<dbReference type="InterPro" id="IPR027417">
    <property type="entry name" value="P-loop_NTPase"/>
</dbReference>
<keyword evidence="5 8" id="KW-0067">ATP-binding</keyword>
<dbReference type="InterPro" id="IPR050319">
    <property type="entry name" value="ABC_transp_ATP-bind"/>
</dbReference>
<dbReference type="RefSeq" id="WP_105734804.1">
    <property type="nucleotide sequence ID" value="NZ_PVBT01000004.1"/>
</dbReference>
<dbReference type="SMART" id="SM00382">
    <property type="entry name" value="AAA"/>
    <property type="match status" value="1"/>
</dbReference>
<keyword evidence="3" id="KW-0813">Transport</keyword>
<dbReference type="NCBIfam" id="TIGR01727">
    <property type="entry name" value="oligo_HPY"/>
    <property type="match status" value="1"/>
</dbReference>
<organism evidence="8 9">
    <name type="scientific">Phyllobacterium myrsinacearum</name>
    <dbReference type="NCBI Taxonomy" id="28101"/>
    <lineage>
        <taxon>Bacteria</taxon>
        <taxon>Pseudomonadati</taxon>
        <taxon>Pseudomonadota</taxon>
        <taxon>Alphaproteobacteria</taxon>
        <taxon>Hyphomicrobiales</taxon>
        <taxon>Phyllobacteriaceae</taxon>
        <taxon>Phyllobacterium</taxon>
    </lineage>
</organism>
<feature type="domain" description="ABC transporter" evidence="7">
    <location>
        <begin position="5"/>
        <end position="252"/>
    </location>
</feature>
<dbReference type="SUPFAM" id="SSF52540">
    <property type="entry name" value="P-loop containing nucleoside triphosphate hydrolases"/>
    <property type="match status" value="1"/>
</dbReference>
<keyword evidence="4" id="KW-0547">Nucleotide-binding</keyword>
<dbReference type="GO" id="GO:0016887">
    <property type="term" value="F:ATP hydrolysis activity"/>
    <property type="evidence" value="ECO:0007669"/>
    <property type="project" value="InterPro"/>
</dbReference>
<comment type="similarity">
    <text evidence="2">Belongs to the ABC transporter superfamily.</text>
</comment>
<gene>
    <name evidence="8" type="ORF">C5750_15480</name>
</gene>
<dbReference type="InterPro" id="IPR003593">
    <property type="entry name" value="AAA+_ATPase"/>
</dbReference>
<proteinExistence type="inferred from homology"/>
<dbReference type="InterPro" id="IPR017871">
    <property type="entry name" value="ABC_transporter-like_CS"/>
</dbReference>
<evidence type="ECO:0000256" key="6">
    <source>
        <dbReference type="SAM" id="MobiDB-lite"/>
    </source>
</evidence>
<evidence type="ECO:0000313" key="8">
    <source>
        <dbReference type="EMBL" id="PRD52294.1"/>
    </source>
</evidence>
<dbReference type="GO" id="GO:0005524">
    <property type="term" value="F:ATP binding"/>
    <property type="evidence" value="ECO:0007669"/>
    <property type="project" value="UniProtKB-KW"/>
</dbReference>
<reference evidence="8 9" key="1">
    <citation type="submission" date="2018-02" db="EMBL/GenBank/DDBJ databases">
        <title>The draft genome of Phyllobacterium myrsinacearum DSM5892.</title>
        <authorList>
            <person name="Li L."/>
            <person name="Liu L."/>
            <person name="Zhang X."/>
            <person name="Wang T."/>
        </authorList>
    </citation>
    <scope>NUCLEOTIDE SEQUENCE [LARGE SCALE GENOMIC DNA]</scope>
    <source>
        <strain evidence="8 9">DSM 5892</strain>
    </source>
</reference>